<dbReference type="EMBL" id="VULX01000025">
    <property type="protein sequence ID" value="MSR92221.1"/>
    <property type="molecule type" value="Genomic_DNA"/>
</dbReference>
<evidence type="ECO:0000256" key="6">
    <source>
        <dbReference type="SAM" id="Phobius"/>
    </source>
</evidence>
<keyword evidence="4 7" id="KW-0732">Signal</keyword>
<sequence length="576" mass="63290">MNWTWIKKLVYFIAVVFVIMMIPAAGASAETAKCFTVNVQNTKESYKYNEEVPYKVAVKNNSKKKAVNVVTKVTIPDNIKILKSDGKIEGQTITWNNNLINADESVNHSYSLKVEKNEIVPVKSVTKNTVTTLPKTGGIGAPFFIIAALITILLGVSLFKKDMRKATLPLAVAILVAGALLFAGKVIPVNAQDTNVTENYSHTIKIGDSNVESKFAITAFLAEEANPVKPVAGKAIVCGKVVEADNDTDLTNNKALENVKMTLTNKQTKAQYNPVNTDKNGQYKLDKIAPGTYALSAEKQGYKTVSKNVTVNNSDNSITIETIEMLQNDIVGIGRAEGQINDAFDGKGIKGITINIKKNENGNVVKTLTTDNNGKYSVDLETGNYYAEVVDNRPEIQGQKKYVANHFIIKTIANQIIGNQNCTLTPVLEAQQIRVVLTWGENPSDLDSHLVGPAKDGKSKFHVYFAEKKYLDVAALDHDDTTSYGPETITVYKPVTAGTYSYYVHDYSNALKNKCDLMSKSGAVVKVYVGDKLVKTYNVPSKEGTLWHVFDYDQASRTFKDINSMSYQENEVNVGK</sequence>
<evidence type="ECO:0000259" key="9">
    <source>
        <dbReference type="Pfam" id="PF17210"/>
    </source>
</evidence>
<keyword evidence="3" id="KW-0964">Secreted</keyword>
<evidence type="ECO:0000256" key="4">
    <source>
        <dbReference type="ARBA" id="ARBA00022729"/>
    </source>
</evidence>
<proteinExistence type="predicted"/>
<feature type="signal peptide" evidence="7">
    <location>
        <begin position="1"/>
        <end position="27"/>
    </location>
</feature>
<feature type="domain" description="Gram-positive cocci surface proteins LPxTG" evidence="8">
    <location>
        <begin position="127"/>
        <end position="164"/>
    </location>
</feature>
<dbReference type="Proteomes" id="UP000460287">
    <property type="component" value="Unassembled WGS sequence"/>
</dbReference>
<keyword evidence="6" id="KW-0472">Membrane</keyword>
<evidence type="ECO:0000256" key="1">
    <source>
        <dbReference type="ARBA" id="ARBA00004613"/>
    </source>
</evidence>
<evidence type="ECO:0000256" key="5">
    <source>
        <dbReference type="ARBA" id="ARBA00023088"/>
    </source>
</evidence>
<feature type="chain" id="PRO_5039511832" evidence="7">
    <location>
        <begin position="28"/>
        <end position="576"/>
    </location>
</feature>
<accession>A0A7X2T1Z2</accession>
<dbReference type="InterPro" id="IPR019931">
    <property type="entry name" value="LPXTG_anchor"/>
</dbReference>
<dbReference type="AlphaFoldDB" id="A0A7X2T1Z2"/>
<dbReference type="Pfam" id="PF13620">
    <property type="entry name" value="CarboxypepD_reg"/>
    <property type="match status" value="1"/>
</dbReference>
<dbReference type="SUPFAM" id="SSF49478">
    <property type="entry name" value="Cna protein B-type domain"/>
    <property type="match status" value="2"/>
</dbReference>
<reference evidence="10 11" key="1">
    <citation type="submission" date="2019-08" db="EMBL/GenBank/DDBJ databases">
        <title>In-depth cultivation of the pig gut microbiome towards novel bacterial diversity and tailored functional studies.</title>
        <authorList>
            <person name="Wylensek D."/>
            <person name="Hitch T.C.A."/>
            <person name="Clavel T."/>
        </authorList>
    </citation>
    <scope>NUCLEOTIDE SEQUENCE [LARGE SCALE GENOMIC DNA]</scope>
    <source>
        <strain evidence="10 11">WCA-383-APC-5B</strain>
    </source>
</reference>
<keyword evidence="11" id="KW-1185">Reference proteome</keyword>
<keyword evidence="6" id="KW-0812">Transmembrane</keyword>
<dbReference type="Pfam" id="PF17210">
    <property type="entry name" value="SdrD_B"/>
    <property type="match status" value="1"/>
</dbReference>
<keyword evidence="2" id="KW-0134">Cell wall</keyword>
<evidence type="ECO:0000256" key="3">
    <source>
        <dbReference type="ARBA" id="ARBA00022525"/>
    </source>
</evidence>
<evidence type="ECO:0000259" key="8">
    <source>
        <dbReference type="Pfam" id="PF00746"/>
    </source>
</evidence>
<comment type="subcellular location">
    <subcellularLocation>
        <location evidence="1">Secreted</location>
    </subcellularLocation>
</comment>
<gene>
    <name evidence="10" type="ORF">FYJ33_12655</name>
</gene>
<keyword evidence="5" id="KW-0572">Peptidoglycan-anchor</keyword>
<dbReference type="Pfam" id="PF00746">
    <property type="entry name" value="Gram_pos_anchor"/>
    <property type="match status" value="1"/>
</dbReference>
<name>A0A7X2T1Z2_9CLOT</name>
<dbReference type="InterPro" id="IPR013783">
    <property type="entry name" value="Ig-like_fold"/>
</dbReference>
<feature type="domain" description="SD-repeat containing protein B" evidence="9">
    <location>
        <begin position="341"/>
        <end position="391"/>
    </location>
</feature>
<evidence type="ECO:0000256" key="7">
    <source>
        <dbReference type="SAM" id="SignalP"/>
    </source>
</evidence>
<protein>
    <submittedName>
        <fullName evidence="10">LPXTG cell wall anchor domain-containing protein</fullName>
    </submittedName>
</protein>
<dbReference type="RefSeq" id="WP_154532117.1">
    <property type="nucleotide sequence ID" value="NZ_VULX01000025.1"/>
</dbReference>
<dbReference type="Gene3D" id="2.60.40.1120">
    <property type="entry name" value="Carboxypeptidase-like, regulatory domain"/>
    <property type="match status" value="1"/>
</dbReference>
<evidence type="ECO:0000313" key="10">
    <source>
        <dbReference type="EMBL" id="MSR92221.1"/>
    </source>
</evidence>
<dbReference type="InterPro" id="IPR033764">
    <property type="entry name" value="Sdr_B"/>
</dbReference>
<organism evidence="10 11">
    <name type="scientific">Inconstantimicrobium porci</name>
    <dbReference type="NCBI Taxonomy" id="2652291"/>
    <lineage>
        <taxon>Bacteria</taxon>
        <taxon>Bacillati</taxon>
        <taxon>Bacillota</taxon>
        <taxon>Clostridia</taxon>
        <taxon>Eubacteriales</taxon>
        <taxon>Clostridiaceae</taxon>
        <taxon>Inconstantimicrobium</taxon>
    </lineage>
</organism>
<dbReference type="NCBIfam" id="TIGR01167">
    <property type="entry name" value="LPXTG_anchor"/>
    <property type="match status" value="1"/>
</dbReference>
<feature type="transmembrane region" description="Helical" evidence="6">
    <location>
        <begin position="139"/>
        <end position="159"/>
    </location>
</feature>
<keyword evidence="6" id="KW-1133">Transmembrane helix</keyword>
<comment type="caution">
    <text evidence="10">The sequence shown here is derived from an EMBL/GenBank/DDBJ whole genome shotgun (WGS) entry which is preliminary data.</text>
</comment>
<feature type="transmembrane region" description="Helical" evidence="6">
    <location>
        <begin position="166"/>
        <end position="187"/>
    </location>
</feature>
<evidence type="ECO:0000256" key="2">
    <source>
        <dbReference type="ARBA" id="ARBA00022512"/>
    </source>
</evidence>
<dbReference type="Gene3D" id="2.60.40.10">
    <property type="entry name" value="Immunoglobulins"/>
    <property type="match status" value="1"/>
</dbReference>
<dbReference type="GO" id="GO:0005576">
    <property type="term" value="C:extracellular region"/>
    <property type="evidence" value="ECO:0007669"/>
    <property type="project" value="UniProtKB-SubCell"/>
</dbReference>
<evidence type="ECO:0000313" key="11">
    <source>
        <dbReference type="Proteomes" id="UP000460287"/>
    </source>
</evidence>